<reference evidence="6" key="1">
    <citation type="submission" date="2023-06" db="EMBL/GenBank/DDBJ databases">
        <title>SYSU T00b26.</title>
        <authorList>
            <person name="Gao L."/>
            <person name="Fang B.-Z."/>
            <person name="Li W.-J."/>
        </authorList>
    </citation>
    <scope>NUCLEOTIDE SEQUENCE</scope>
    <source>
        <strain evidence="6">SYSU T00b26</strain>
    </source>
</reference>
<dbReference type="Pfam" id="PF00486">
    <property type="entry name" value="Trans_reg_C"/>
    <property type="match status" value="1"/>
</dbReference>
<dbReference type="Proteomes" id="UP001172738">
    <property type="component" value="Unassembled WGS sequence"/>
</dbReference>
<dbReference type="SUPFAM" id="SSF46894">
    <property type="entry name" value="C-terminal effector domain of the bipartite response regulators"/>
    <property type="match status" value="1"/>
</dbReference>
<proteinExistence type="inferred from homology"/>
<evidence type="ECO:0000256" key="4">
    <source>
        <dbReference type="SAM" id="MobiDB-lite"/>
    </source>
</evidence>
<dbReference type="PROSITE" id="PS51755">
    <property type="entry name" value="OMPR_PHOB"/>
    <property type="match status" value="1"/>
</dbReference>
<protein>
    <submittedName>
        <fullName evidence="6">BTAD domain-containing putative transcriptional regulator</fullName>
    </submittedName>
</protein>
<dbReference type="Pfam" id="PF03704">
    <property type="entry name" value="BTAD"/>
    <property type="match status" value="1"/>
</dbReference>
<dbReference type="PANTHER" id="PTHR47691">
    <property type="entry name" value="REGULATOR-RELATED"/>
    <property type="match status" value="1"/>
</dbReference>
<name>A0ABT8FYA5_9MICO</name>
<dbReference type="CDD" id="cd15831">
    <property type="entry name" value="BTAD"/>
    <property type="match status" value="1"/>
</dbReference>
<feature type="DNA-binding region" description="OmpR/PhoB-type" evidence="3">
    <location>
        <begin position="4"/>
        <end position="110"/>
    </location>
</feature>
<feature type="domain" description="OmpR/PhoB-type" evidence="5">
    <location>
        <begin position="4"/>
        <end position="110"/>
    </location>
</feature>
<feature type="region of interest" description="Disordered" evidence="4">
    <location>
        <begin position="257"/>
        <end position="314"/>
    </location>
</feature>
<accession>A0ABT8FYA5</accession>
<dbReference type="PRINTS" id="PR00364">
    <property type="entry name" value="DISEASERSIST"/>
</dbReference>
<dbReference type="InterPro" id="IPR011990">
    <property type="entry name" value="TPR-like_helical_dom_sf"/>
</dbReference>
<dbReference type="RefSeq" id="WP_301125812.1">
    <property type="nucleotide sequence ID" value="NZ_JAUHPV010000001.1"/>
</dbReference>
<dbReference type="InterPro" id="IPR036388">
    <property type="entry name" value="WH-like_DNA-bd_sf"/>
</dbReference>
<dbReference type="Gene3D" id="1.10.10.10">
    <property type="entry name" value="Winged helix-like DNA-binding domain superfamily/Winged helix DNA-binding domain"/>
    <property type="match status" value="1"/>
</dbReference>
<comment type="similarity">
    <text evidence="1">Belongs to the AfsR/DnrI/RedD regulatory family.</text>
</comment>
<dbReference type="SMART" id="SM01043">
    <property type="entry name" value="BTAD"/>
    <property type="match status" value="1"/>
</dbReference>
<dbReference type="PANTHER" id="PTHR47691:SF3">
    <property type="entry name" value="HTH-TYPE TRANSCRIPTIONAL REGULATOR RV0890C-RELATED"/>
    <property type="match status" value="1"/>
</dbReference>
<evidence type="ECO:0000313" key="7">
    <source>
        <dbReference type="Proteomes" id="UP001172738"/>
    </source>
</evidence>
<keyword evidence="7" id="KW-1185">Reference proteome</keyword>
<dbReference type="SMART" id="SM00862">
    <property type="entry name" value="Trans_reg_C"/>
    <property type="match status" value="1"/>
</dbReference>
<gene>
    <name evidence="6" type="ORF">QQX04_02225</name>
</gene>
<dbReference type="InterPro" id="IPR005158">
    <property type="entry name" value="BTAD"/>
</dbReference>
<comment type="caution">
    <text evidence="6">The sequence shown here is derived from an EMBL/GenBank/DDBJ whole genome shotgun (WGS) entry which is preliminary data.</text>
</comment>
<dbReference type="InterPro" id="IPR016032">
    <property type="entry name" value="Sig_transdc_resp-reg_C-effctor"/>
</dbReference>
<evidence type="ECO:0000259" key="5">
    <source>
        <dbReference type="PROSITE" id="PS51755"/>
    </source>
</evidence>
<evidence type="ECO:0000256" key="3">
    <source>
        <dbReference type="PROSITE-ProRule" id="PRU01091"/>
    </source>
</evidence>
<evidence type="ECO:0000256" key="2">
    <source>
        <dbReference type="ARBA" id="ARBA00023125"/>
    </source>
</evidence>
<dbReference type="SUPFAM" id="SSF48452">
    <property type="entry name" value="TPR-like"/>
    <property type="match status" value="1"/>
</dbReference>
<keyword evidence="2 3" id="KW-0238">DNA-binding</keyword>
<dbReference type="Gene3D" id="1.25.40.10">
    <property type="entry name" value="Tetratricopeptide repeat domain"/>
    <property type="match status" value="1"/>
</dbReference>
<dbReference type="InterPro" id="IPR027417">
    <property type="entry name" value="P-loop_NTPase"/>
</dbReference>
<dbReference type="InterPro" id="IPR001867">
    <property type="entry name" value="OmpR/PhoB-type_DNA-bd"/>
</dbReference>
<organism evidence="6 7">
    <name type="scientific">Demequina zhanjiangensis</name>
    <dbReference type="NCBI Taxonomy" id="3051659"/>
    <lineage>
        <taxon>Bacteria</taxon>
        <taxon>Bacillati</taxon>
        <taxon>Actinomycetota</taxon>
        <taxon>Actinomycetes</taxon>
        <taxon>Micrococcales</taxon>
        <taxon>Demequinaceae</taxon>
        <taxon>Demequina</taxon>
    </lineage>
</organism>
<dbReference type="SUPFAM" id="SSF52540">
    <property type="entry name" value="P-loop containing nucleoside triphosphate hydrolases"/>
    <property type="match status" value="1"/>
</dbReference>
<dbReference type="Gene3D" id="3.40.50.300">
    <property type="entry name" value="P-loop containing nucleotide triphosphate hydrolases"/>
    <property type="match status" value="1"/>
</dbReference>
<sequence length="1052" mass="112856">MADAQVVHVPRPSAAPTIQLFDDVCIHRDGTSIEVAGEGRRALLALLACHPGRTVPFERILDALWEGEPPITATKVVQTYVSQLRRLLEPDASGEWTVLVTRPAGYALLVGRGDTDIGEFEAAAEDACSKADGRAADHAVGLWRGEPLAGISQGFARAEADRLHRLRNACLLHRLRELVATGRAVDALPELEELQRADPVDEAVVVLHMEALWRAGRRSAALKEFERLREVLADELGIDPGEEASALHLAMLRDEVPTGRAGAARPEGSRADPPQPGGADAERGGSGPGQRSAEAPVAAPAPSPGGAEGHEKRLPAERTPLIGRGEHVAGLGILVRDEPLVTVVGPGGAGKTRVALRVAYEHADPGEVWWVSLGGFASASSLPGHVSRAVGMPQQFDHDAAEALVAWLTHREGLLVLDNCEHLVAPVAGLVERILERVPGLHVLATSRVPLHVHGERRWHIPALGLPEGDSLGELRASASGRLLLERAGRAGDSFGVDAGDAAHLARVCRRLDGMPLALELAAARLAGMSAADLDSGLNERFRLLTSGDRAGPEQHRTLRATTEWSYQLLNERERLMLDRMAVFVGPVEASAVAAVCVGEGIDAADVPTLLADLVEQCVIEREGDRYALLETVKEFGRENLGASAVEWEQRHGEWMAAVVEQVGAGLQGATATWIRVLESHLLDARAAFDRALARGDVVLAMRLAARGNWALLSLGRFALLRQWIARALEAAERVDVPTELRAEAELLAGALAGIVGRRVDAHRELRQARERFVELGDDEHRLWVDYWSATVLGEERRFHDAIALGRRAAEEARMLGLVSVEANLRAGIAEVALVGALAVPDDADELLAAARQENALGLERCRDARLEEVQLRLETNLALESALVEGRASGLDRCLELLEAWRAYGRGVRRAVAAAAVASLAVRRKRADVAVPLALESLEVLDFLGWEGPVPNVLDVVVAVAHTVDPEECARLLGAVRARVPTYRWRVPCDTSVAETVMMARLSSARWAELLQEGANRPLALTTEAAARVLRATASVGEGRTSSAEGDLGGA</sequence>
<dbReference type="EMBL" id="JAUHPV010000001">
    <property type="protein sequence ID" value="MDN4471807.1"/>
    <property type="molecule type" value="Genomic_DNA"/>
</dbReference>
<evidence type="ECO:0000256" key="1">
    <source>
        <dbReference type="ARBA" id="ARBA00005820"/>
    </source>
</evidence>
<evidence type="ECO:0000313" key="6">
    <source>
        <dbReference type="EMBL" id="MDN4471807.1"/>
    </source>
</evidence>
<dbReference type="CDD" id="cd00383">
    <property type="entry name" value="trans_reg_C"/>
    <property type="match status" value="1"/>
</dbReference>